<dbReference type="Proteomes" id="UP000807159">
    <property type="component" value="Chromosome 6"/>
</dbReference>
<dbReference type="Gene3D" id="3.40.50.300">
    <property type="entry name" value="P-loop containing nucleotide triphosphate hydrolases"/>
    <property type="match status" value="1"/>
</dbReference>
<evidence type="ECO:0000313" key="12">
    <source>
        <dbReference type="Proteomes" id="UP000807159"/>
    </source>
</evidence>
<sequence length="223" mass="25598">MHLFWLVTADRLGSMLRVVFALCFFRTVAPHRQRHCAIALLTKHYCTSLWGIYLTIKIEMQHYIKLTELEKNRKLNDLLDALDFNQVVIFVKSVSRAAELNKLLVECNFPSICIHSGMSQEERLMRYKGFKEGHKRILVATDLVGRGIDIERVNIVINYDMPDSADTYLHRVGRAGRFGTKGLAITFVSSASDSDVLNQVQERFEVDIKELPEQIDTSTYMPS</sequence>
<dbReference type="EMBL" id="JACEGQ020000006">
    <property type="protein sequence ID" value="KAH8504215.1"/>
    <property type="molecule type" value="Genomic_DNA"/>
</dbReference>
<dbReference type="InterPro" id="IPR001650">
    <property type="entry name" value="Helicase_C-like"/>
</dbReference>
<evidence type="ECO:0000259" key="10">
    <source>
        <dbReference type="PROSITE" id="PS51194"/>
    </source>
</evidence>
<gene>
    <name evidence="11" type="ORF">H0E87_011756</name>
</gene>
<dbReference type="FunFam" id="3.40.50.300:FF:000111">
    <property type="entry name" value="DEAD-box ATP-dependent RNA helicase"/>
    <property type="match status" value="1"/>
</dbReference>
<comment type="similarity">
    <text evidence="9">Belongs to the DEAD box helicase family. DECD subfamily.</text>
</comment>
<keyword evidence="3" id="KW-0547">Nucleotide-binding</keyword>
<keyword evidence="6" id="KW-0067">ATP-binding</keyword>
<protein>
    <recommendedName>
        <fullName evidence="2">RNA helicase</fullName>
        <ecNumber evidence="2">3.6.4.13</ecNumber>
    </recommendedName>
</protein>
<dbReference type="GO" id="GO:0016787">
    <property type="term" value="F:hydrolase activity"/>
    <property type="evidence" value="ECO:0007669"/>
    <property type="project" value="UniProtKB-KW"/>
</dbReference>
<dbReference type="GO" id="GO:0003724">
    <property type="term" value="F:RNA helicase activity"/>
    <property type="evidence" value="ECO:0007669"/>
    <property type="project" value="UniProtKB-EC"/>
</dbReference>
<evidence type="ECO:0000256" key="1">
    <source>
        <dbReference type="ARBA" id="ARBA00004123"/>
    </source>
</evidence>
<reference evidence="11" key="1">
    <citation type="journal article" date="2021" name="J. Hered.">
        <title>Genome Assembly of Salicaceae Populus deltoides (Eastern Cottonwood) I-69 Based on Nanopore Sequencing and Hi-C Technologies.</title>
        <authorList>
            <person name="Bai S."/>
            <person name="Wu H."/>
            <person name="Zhang J."/>
            <person name="Pan Z."/>
            <person name="Zhao W."/>
            <person name="Li Z."/>
            <person name="Tong C."/>
        </authorList>
    </citation>
    <scope>NUCLEOTIDE SEQUENCE</scope>
    <source>
        <tissue evidence="11">Leaf</tissue>
    </source>
</reference>
<evidence type="ECO:0000256" key="6">
    <source>
        <dbReference type="ARBA" id="ARBA00022840"/>
    </source>
</evidence>
<name>A0A8T2YGF3_POPDE</name>
<organism evidence="11 12">
    <name type="scientific">Populus deltoides</name>
    <name type="common">Eastern poplar</name>
    <name type="synonym">Eastern cottonwood</name>
    <dbReference type="NCBI Taxonomy" id="3696"/>
    <lineage>
        <taxon>Eukaryota</taxon>
        <taxon>Viridiplantae</taxon>
        <taxon>Streptophyta</taxon>
        <taxon>Embryophyta</taxon>
        <taxon>Tracheophyta</taxon>
        <taxon>Spermatophyta</taxon>
        <taxon>Magnoliopsida</taxon>
        <taxon>eudicotyledons</taxon>
        <taxon>Gunneridae</taxon>
        <taxon>Pentapetalae</taxon>
        <taxon>rosids</taxon>
        <taxon>fabids</taxon>
        <taxon>Malpighiales</taxon>
        <taxon>Salicaceae</taxon>
        <taxon>Saliceae</taxon>
        <taxon>Populus</taxon>
    </lineage>
</organism>
<keyword evidence="8" id="KW-0539">Nucleus</keyword>
<feature type="domain" description="Helicase C-terminal" evidence="10">
    <location>
        <begin position="74"/>
        <end position="219"/>
    </location>
</feature>
<accession>A0A8T2YGF3</accession>
<dbReference type="AlphaFoldDB" id="A0A8T2YGF3"/>
<comment type="subcellular location">
    <subcellularLocation>
        <location evidence="1">Nucleus</location>
    </subcellularLocation>
</comment>
<keyword evidence="7" id="KW-0694">RNA-binding</keyword>
<evidence type="ECO:0000256" key="5">
    <source>
        <dbReference type="ARBA" id="ARBA00022806"/>
    </source>
</evidence>
<dbReference type="GO" id="GO:0005524">
    <property type="term" value="F:ATP binding"/>
    <property type="evidence" value="ECO:0007669"/>
    <property type="project" value="UniProtKB-KW"/>
</dbReference>
<evidence type="ECO:0000313" key="11">
    <source>
        <dbReference type="EMBL" id="KAH8504215.1"/>
    </source>
</evidence>
<comment type="caution">
    <text evidence="11">The sequence shown here is derived from an EMBL/GenBank/DDBJ whole genome shotgun (WGS) entry which is preliminary data.</text>
</comment>
<dbReference type="InterPro" id="IPR027417">
    <property type="entry name" value="P-loop_NTPase"/>
</dbReference>
<dbReference type="EC" id="3.6.4.13" evidence="2"/>
<dbReference type="GO" id="GO:0003723">
    <property type="term" value="F:RNA binding"/>
    <property type="evidence" value="ECO:0007669"/>
    <property type="project" value="UniProtKB-KW"/>
</dbReference>
<keyword evidence="4" id="KW-0378">Hydrolase</keyword>
<evidence type="ECO:0000256" key="8">
    <source>
        <dbReference type="ARBA" id="ARBA00023242"/>
    </source>
</evidence>
<keyword evidence="5" id="KW-0347">Helicase</keyword>
<dbReference type="GO" id="GO:0005634">
    <property type="term" value="C:nucleus"/>
    <property type="evidence" value="ECO:0007669"/>
    <property type="project" value="UniProtKB-SubCell"/>
</dbReference>
<dbReference type="SMART" id="SM00490">
    <property type="entry name" value="HELICc"/>
    <property type="match status" value="1"/>
</dbReference>
<evidence type="ECO:0000256" key="4">
    <source>
        <dbReference type="ARBA" id="ARBA00022801"/>
    </source>
</evidence>
<dbReference type="PROSITE" id="PS51194">
    <property type="entry name" value="HELICASE_CTER"/>
    <property type="match status" value="1"/>
</dbReference>
<evidence type="ECO:0000256" key="3">
    <source>
        <dbReference type="ARBA" id="ARBA00022741"/>
    </source>
</evidence>
<dbReference type="SUPFAM" id="SSF52540">
    <property type="entry name" value="P-loop containing nucleoside triphosphate hydrolases"/>
    <property type="match status" value="1"/>
</dbReference>
<evidence type="ECO:0000256" key="2">
    <source>
        <dbReference type="ARBA" id="ARBA00012552"/>
    </source>
</evidence>
<dbReference type="CDD" id="cd18787">
    <property type="entry name" value="SF2_C_DEAD"/>
    <property type="match status" value="1"/>
</dbReference>
<dbReference type="PANTHER" id="PTHR47958">
    <property type="entry name" value="ATP-DEPENDENT RNA HELICASE DBP3"/>
    <property type="match status" value="1"/>
</dbReference>
<evidence type="ECO:0000256" key="7">
    <source>
        <dbReference type="ARBA" id="ARBA00022884"/>
    </source>
</evidence>
<evidence type="ECO:0000256" key="9">
    <source>
        <dbReference type="ARBA" id="ARBA00038213"/>
    </source>
</evidence>
<keyword evidence="12" id="KW-1185">Reference proteome</keyword>
<dbReference type="Pfam" id="PF00271">
    <property type="entry name" value="Helicase_C"/>
    <property type="match status" value="1"/>
</dbReference>
<proteinExistence type="inferred from homology"/>